<gene>
    <name evidence="1" type="ORF">CIPAW_16G011700</name>
</gene>
<evidence type="ECO:0000313" key="1">
    <source>
        <dbReference type="EMBL" id="KAG6624229.1"/>
    </source>
</evidence>
<sequence>MGENMGVCPVCRKVFHSEDIEHLLGLVDSHSSQLLKSQAMELAKSIEKDDGVAATIDAFHRQFPPELPLPTAFLEKDGQPNPLQ</sequence>
<dbReference type="EMBL" id="CM031824">
    <property type="protein sequence ID" value="KAG6624229.1"/>
    <property type="molecule type" value="Genomic_DNA"/>
</dbReference>
<organism evidence="1 2">
    <name type="scientific">Carya illinoinensis</name>
    <name type="common">Pecan</name>
    <dbReference type="NCBI Taxonomy" id="32201"/>
    <lineage>
        <taxon>Eukaryota</taxon>
        <taxon>Viridiplantae</taxon>
        <taxon>Streptophyta</taxon>
        <taxon>Embryophyta</taxon>
        <taxon>Tracheophyta</taxon>
        <taxon>Spermatophyta</taxon>
        <taxon>Magnoliopsida</taxon>
        <taxon>eudicotyledons</taxon>
        <taxon>Gunneridae</taxon>
        <taxon>Pentapetalae</taxon>
        <taxon>rosids</taxon>
        <taxon>fabids</taxon>
        <taxon>Fagales</taxon>
        <taxon>Juglandaceae</taxon>
        <taxon>Carya</taxon>
    </lineage>
</organism>
<name>A0A8T1N1F6_CARIL</name>
<dbReference type="AlphaFoldDB" id="A0A8T1N1F6"/>
<accession>A0A8T1N1F6</accession>
<protein>
    <submittedName>
        <fullName evidence="1">Uncharacterized protein</fullName>
    </submittedName>
</protein>
<proteinExistence type="predicted"/>
<reference evidence="1" key="1">
    <citation type="submission" date="2020-12" db="EMBL/GenBank/DDBJ databases">
        <title>WGS assembly of Carya illinoinensis cv. Pawnee.</title>
        <authorList>
            <person name="Platts A."/>
            <person name="Shu S."/>
            <person name="Wright S."/>
            <person name="Barry K."/>
            <person name="Edger P."/>
            <person name="Pires J.C."/>
            <person name="Schmutz J."/>
        </authorList>
    </citation>
    <scope>NUCLEOTIDE SEQUENCE</scope>
    <source>
        <tissue evidence="1">Leaf</tissue>
    </source>
</reference>
<evidence type="ECO:0000313" key="2">
    <source>
        <dbReference type="Proteomes" id="UP000811609"/>
    </source>
</evidence>
<keyword evidence="2" id="KW-1185">Reference proteome</keyword>
<comment type="caution">
    <text evidence="1">The sequence shown here is derived from an EMBL/GenBank/DDBJ whole genome shotgun (WGS) entry which is preliminary data.</text>
</comment>
<dbReference type="Proteomes" id="UP000811609">
    <property type="component" value="Chromosome 16"/>
</dbReference>